<feature type="region of interest" description="Disordered" evidence="1">
    <location>
        <begin position="277"/>
        <end position="297"/>
    </location>
</feature>
<evidence type="ECO:0000313" key="3">
    <source>
        <dbReference type="Proteomes" id="UP000521872"/>
    </source>
</evidence>
<evidence type="ECO:0000256" key="1">
    <source>
        <dbReference type="SAM" id="MobiDB-lite"/>
    </source>
</evidence>
<evidence type="ECO:0008006" key="4">
    <source>
        <dbReference type="Google" id="ProtNLM"/>
    </source>
</evidence>
<feature type="region of interest" description="Disordered" evidence="1">
    <location>
        <begin position="571"/>
        <end position="599"/>
    </location>
</feature>
<feature type="compositionally biased region" description="Basic and acidic residues" evidence="1">
    <location>
        <begin position="651"/>
        <end position="663"/>
    </location>
</feature>
<feature type="compositionally biased region" description="Polar residues" evidence="1">
    <location>
        <begin position="288"/>
        <end position="297"/>
    </location>
</feature>
<feature type="region of interest" description="Disordered" evidence="1">
    <location>
        <begin position="478"/>
        <end position="501"/>
    </location>
</feature>
<dbReference type="AlphaFoldDB" id="A0A8H4QUS5"/>
<feature type="region of interest" description="Disordered" evidence="1">
    <location>
        <begin position="26"/>
        <end position="102"/>
    </location>
</feature>
<feature type="region of interest" description="Disordered" evidence="1">
    <location>
        <begin position="630"/>
        <end position="683"/>
    </location>
</feature>
<evidence type="ECO:0000313" key="2">
    <source>
        <dbReference type="EMBL" id="KAF4617762.1"/>
    </source>
</evidence>
<protein>
    <recommendedName>
        <fullName evidence="4">Zinc-finger domain-containing protein</fullName>
    </recommendedName>
</protein>
<feature type="compositionally biased region" description="Low complexity" evidence="1">
    <location>
        <begin position="478"/>
        <end position="494"/>
    </location>
</feature>
<feature type="region of interest" description="Disordered" evidence="1">
    <location>
        <begin position="332"/>
        <end position="374"/>
    </location>
</feature>
<comment type="caution">
    <text evidence="2">The sequence shown here is derived from an EMBL/GenBank/DDBJ whole genome shotgun (WGS) entry which is preliminary data.</text>
</comment>
<reference evidence="2 3" key="1">
    <citation type="submission" date="2019-12" db="EMBL/GenBank/DDBJ databases">
        <authorList>
            <person name="Floudas D."/>
            <person name="Bentzer J."/>
            <person name="Ahren D."/>
            <person name="Johansson T."/>
            <person name="Persson P."/>
            <person name="Tunlid A."/>
        </authorList>
    </citation>
    <scope>NUCLEOTIDE SEQUENCE [LARGE SCALE GENOMIC DNA]</scope>
    <source>
        <strain evidence="2 3">CBS 102.39</strain>
    </source>
</reference>
<feature type="compositionally biased region" description="Polar residues" evidence="1">
    <location>
        <begin position="789"/>
        <end position="805"/>
    </location>
</feature>
<organism evidence="2 3">
    <name type="scientific">Agrocybe pediades</name>
    <dbReference type="NCBI Taxonomy" id="84607"/>
    <lineage>
        <taxon>Eukaryota</taxon>
        <taxon>Fungi</taxon>
        <taxon>Dikarya</taxon>
        <taxon>Basidiomycota</taxon>
        <taxon>Agaricomycotina</taxon>
        <taxon>Agaricomycetes</taxon>
        <taxon>Agaricomycetidae</taxon>
        <taxon>Agaricales</taxon>
        <taxon>Agaricineae</taxon>
        <taxon>Strophariaceae</taxon>
        <taxon>Agrocybe</taxon>
    </lineage>
</organism>
<feature type="compositionally biased region" description="Polar residues" evidence="1">
    <location>
        <begin position="349"/>
        <end position="369"/>
    </location>
</feature>
<sequence length="1017" mass="111313">MDSSTTSTMVITDPVSSLRAAALSTLKSKRRKQVPKPSAVIPVRPPPPTDNFQLDYGQDDVPMADAETTISAPTVSNDKEASRDDVQMREEGEISEEEEVPRVVKQPLSLMERLSDSPMTIVRKSTTPETRITMKQEPPSSPRGFVSPEVHNAEVPRLALADRISDAPSHVPDMYDGDAPLESYEESYDPLHSISSLGPNCVRPGLELNQEQYDNIKELILDLLGWNVPPEDLLQYGIRKEVLYYVFNELELRLPESFDPSGIIPYTPESFNSLPESALIPPPAVQAPINSTSPAQDELMTQLTAPRTSNLSPSSVSPVVTDLHDMERQRRQELMARKAAVQASRRQKQSAAKNAGATSPNSSNVSQPNGKIDVGSVVPDVDDFLNSISPVQGRDIAMVIPPLSQPIVDARDMDNDAVPSKAGPVEVQPTQTGASSDIQQPLSTVTAVQMETFNDVPPSSAEPPPTSVESSVSTFSFFSESSESGSSGTVTSVSQRRSTKRPVASDFVDLEPVTKIREPTNREYVNSKPTGITRRITSGSGFQGLASRRCVIDLSDSEDDDREVQSLIEEQPIHSWRSNPSSDATIPAPPKPSFPAFTPPAALAEKEAEIRKMREMIAKREEERLRKLALSRSTSAVTNNQSAAAKPSLPEAREGATRPKAEDQDVNMNGGNESTSSSIRVSDSITPPPSIHSVIESASGSTTLVDGEKGSKPVPMNHAFLRELLELLFVLNLFTTVTATLHCYFCNCFITFSWCGIHLLLLLRYDRPQAPISEEKTGSKQQAVDADQKPSSSTQTMPPATQSAPHGQDAKLLLSSPDNADQNDHDLNDDATFTNYRSLFASFPLLLHSVPRDLSSELSRVFPSSGSHLYLDSSSARAEHTISSDSSFSSRPSGISLPDLRPLKQIALAKSFDPTKHICQFEVPGGGTCRDEGCEDLHLSRLEGVDRKDIIEPNDDDAAEYLFNFLPASWLFEHRITTPSRILSALRDVRVRNLNNPLSLEERIKRAIEVMDSWPPT</sequence>
<feature type="region of interest" description="Disordered" evidence="1">
    <location>
        <begin position="414"/>
        <end position="438"/>
    </location>
</feature>
<gene>
    <name evidence="2" type="ORF">D9613_006141</name>
</gene>
<dbReference type="Proteomes" id="UP000521872">
    <property type="component" value="Unassembled WGS sequence"/>
</dbReference>
<keyword evidence="3" id="KW-1185">Reference proteome</keyword>
<feature type="compositionally biased region" description="Polar residues" evidence="1">
    <location>
        <begin position="428"/>
        <end position="438"/>
    </location>
</feature>
<feature type="compositionally biased region" description="Polar residues" evidence="1">
    <location>
        <begin position="631"/>
        <end position="643"/>
    </location>
</feature>
<feature type="region of interest" description="Disordered" evidence="1">
    <location>
        <begin position="773"/>
        <end position="828"/>
    </location>
</feature>
<accession>A0A8H4QUS5</accession>
<feature type="compositionally biased region" description="Basic and acidic residues" evidence="1">
    <location>
        <begin position="77"/>
        <end position="92"/>
    </location>
</feature>
<feature type="compositionally biased region" description="Low complexity" evidence="1">
    <location>
        <begin position="674"/>
        <end position="683"/>
    </location>
</feature>
<dbReference type="EMBL" id="JAACJL010000030">
    <property type="protein sequence ID" value="KAF4617762.1"/>
    <property type="molecule type" value="Genomic_DNA"/>
</dbReference>
<proteinExistence type="predicted"/>
<name>A0A8H4QUS5_9AGAR</name>